<evidence type="ECO:0000256" key="1">
    <source>
        <dbReference type="SAM" id="MobiDB-lite"/>
    </source>
</evidence>
<keyword evidence="3" id="KW-1185">Reference proteome</keyword>
<name>A0A402CHL0_RHOWR</name>
<sequence length="37" mass="3927">MVPHALGEMQTAHIRLLDESSTPPGDRVTCGASRPPV</sequence>
<evidence type="ECO:0000313" key="2">
    <source>
        <dbReference type="EMBL" id="GCE43059.1"/>
    </source>
</evidence>
<protein>
    <submittedName>
        <fullName evidence="2">Uncharacterized protein</fullName>
    </submittedName>
</protein>
<organism evidence="2 3">
    <name type="scientific">Rhodococcus wratislaviensis</name>
    <name type="common">Tsukamurella wratislaviensis</name>
    <dbReference type="NCBI Taxonomy" id="44752"/>
    <lineage>
        <taxon>Bacteria</taxon>
        <taxon>Bacillati</taxon>
        <taxon>Actinomycetota</taxon>
        <taxon>Actinomycetes</taxon>
        <taxon>Mycobacteriales</taxon>
        <taxon>Nocardiaceae</taxon>
        <taxon>Rhodococcus</taxon>
    </lineage>
</organism>
<dbReference type="AlphaFoldDB" id="A0A402CHL0"/>
<dbReference type="EMBL" id="BHYM01000067">
    <property type="protein sequence ID" value="GCE43059.1"/>
    <property type="molecule type" value="Genomic_DNA"/>
</dbReference>
<gene>
    <name evidence="2" type="ORF">Rhow_007188</name>
</gene>
<evidence type="ECO:0000313" key="3">
    <source>
        <dbReference type="Proteomes" id="UP000287519"/>
    </source>
</evidence>
<reference evidence="2 3" key="1">
    <citation type="submission" date="2018-11" db="EMBL/GenBank/DDBJ databases">
        <title>Microbial catabolism of amino acid.</title>
        <authorList>
            <person name="Hibi M."/>
            <person name="Ogawa J."/>
        </authorList>
    </citation>
    <scope>NUCLEOTIDE SEQUENCE [LARGE SCALE GENOMIC DNA]</scope>
    <source>
        <strain evidence="2 3">C31-06</strain>
    </source>
</reference>
<proteinExistence type="predicted"/>
<comment type="caution">
    <text evidence="2">The sequence shown here is derived from an EMBL/GenBank/DDBJ whole genome shotgun (WGS) entry which is preliminary data.</text>
</comment>
<feature type="region of interest" description="Disordered" evidence="1">
    <location>
        <begin position="18"/>
        <end position="37"/>
    </location>
</feature>
<accession>A0A402CHL0</accession>
<dbReference type="Proteomes" id="UP000287519">
    <property type="component" value="Unassembled WGS sequence"/>
</dbReference>